<dbReference type="Proteomes" id="UP000410492">
    <property type="component" value="Unassembled WGS sequence"/>
</dbReference>
<evidence type="ECO:0000259" key="3">
    <source>
        <dbReference type="PROSITE" id="PS50238"/>
    </source>
</evidence>
<dbReference type="PROSITE" id="PS50238">
    <property type="entry name" value="RHOGAP"/>
    <property type="match status" value="1"/>
</dbReference>
<dbReference type="SUPFAM" id="SSF48350">
    <property type="entry name" value="GTPase activation domain, GAP"/>
    <property type="match status" value="1"/>
</dbReference>
<dbReference type="Pfam" id="PF00620">
    <property type="entry name" value="RhoGAP"/>
    <property type="match status" value="1"/>
</dbReference>
<dbReference type="InterPro" id="IPR042869">
    <property type="entry name" value="ARHGAP11A/B"/>
</dbReference>
<feature type="domain" description="Rho-GAP" evidence="3">
    <location>
        <begin position="50"/>
        <end position="239"/>
    </location>
</feature>
<protein>
    <recommendedName>
        <fullName evidence="3">Rho-GAP domain-containing protein</fullName>
    </recommendedName>
</protein>
<keyword evidence="5" id="KW-1185">Reference proteome</keyword>
<dbReference type="OrthoDB" id="410651at2759"/>
<dbReference type="GO" id="GO:0007165">
    <property type="term" value="P:signal transduction"/>
    <property type="evidence" value="ECO:0007669"/>
    <property type="project" value="InterPro"/>
</dbReference>
<reference evidence="4 5" key="1">
    <citation type="submission" date="2019-01" db="EMBL/GenBank/DDBJ databases">
        <authorList>
            <person name="Sayadi A."/>
        </authorList>
    </citation>
    <scope>NUCLEOTIDE SEQUENCE [LARGE SCALE GENOMIC DNA]</scope>
</reference>
<dbReference type="PANTHER" id="PTHR15670:SF4">
    <property type="entry name" value="RHO GTPASE-ACTIVATING PROTEIN 11A"/>
    <property type="match status" value="1"/>
</dbReference>
<sequence length="809" mass="91722">MLKMFINNVNKKEEIKNIALRNLRKYGIKHRVKATRHPVQVAKSKKLFKVPLQNLENETITLKNGQQLVIPKRLFELCSYILTKVDTEGIFRKEGSKSRQNEIKLSLDRGCPLGTEHHVIDVSVVLKSFLRELPEPLIPYSFHELFLRCSIVEDKVNAILLACLLLPNEHVNVLSFVMQFLDEVSSHAKYNKMNSYNLAVLIGPNIFPVSEKIVPKNKLMFKKICDIVKLMIDNSKHIGVIPDDIIEQIGNLKNGESEPTDRVKRRRSRSLTRIFNGLKKIVTNRTEDEVTAVNTVTPDLLLTPFNASVKEREVLKTRNDERVPASAQRKTVLERRWSAITTATTSLRRKKRDSLIYHLKSDSNLNSNTSNSLTNINSSLDGEYVKLIDTDINKISIVKVPAKSPVRDDMQTSADYVRVSKTEYEDIKNRVSEIEKRLSKELETASKSTIIHNKVNIINDIQTAYEKTLNEMQDFSPGTDQLARRLSKELRIRTSDQKPIRSPSARKIGNIRRRSKEFDKPIASSYGSSMSLLNNESAKSAKRSQSLKRTLPLTSHSPRSVPSPRDRPYTALTPLTRSVSLPRSDLWKGITPPSTASPRQITDFTTPVTNQIAINSNINIQTHILVPSPSIAGSSFERSHEHMHQSPGFRNKHSSTNMKKLNGSYNFSSSEDKISPRSRAIRSRDRVGIVKRYSNNCHARGKCVNKLKRKFEEGTFDISDEENEQVEEVSHTSAVNFTNITPQRSSKRASDVSDVDADVSSKLPQFKRALPVVRTPKRVYGTYTPRGSRVATPLKCLPGERVRADIHKI</sequence>
<evidence type="ECO:0000313" key="5">
    <source>
        <dbReference type="Proteomes" id="UP000410492"/>
    </source>
</evidence>
<feature type="compositionally biased region" description="Polar residues" evidence="2">
    <location>
        <begin position="525"/>
        <end position="539"/>
    </location>
</feature>
<dbReference type="Gene3D" id="1.10.555.10">
    <property type="entry name" value="Rho GTPase activation protein"/>
    <property type="match status" value="1"/>
</dbReference>
<organism evidence="4 5">
    <name type="scientific">Callosobruchus maculatus</name>
    <name type="common">Southern cowpea weevil</name>
    <name type="synonym">Pulse bruchid</name>
    <dbReference type="NCBI Taxonomy" id="64391"/>
    <lineage>
        <taxon>Eukaryota</taxon>
        <taxon>Metazoa</taxon>
        <taxon>Ecdysozoa</taxon>
        <taxon>Arthropoda</taxon>
        <taxon>Hexapoda</taxon>
        <taxon>Insecta</taxon>
        <taxon>Pterygota</taxon>
        <taxon>Neoptera</taxon>
        <taxon>Endopterygota</taxon>
        <taxon>Coleoptera</taxon>
        <taxon>Polyphaga</taxon>
        <taxon>Cucujiformia</taxon>
        <taxon>Chrysomeloidea</taxon>
        <taxon>Chrysomelidae</taxon>
        <taxon>Bruchinae</taxon>
        <taxon>Bruchini</taxon>
        <taxon>Callosobruchus</taxon>
    </lineage>
</organism>
<proteinExistence type="predicted"/>
<name>A0A653BWC5_CALMS</name>
<feature type="coiled-coil region" evidence="1">
    <location>
        <begin position="417"/>
        <end position="444"/>
    </location>
</feature>
<dbReference type="InterPro" id="IPR008936">
    <property type="entry name" value="Rho_GTPase_activation_prot"/>
</dbReference>
<dbReference type="AlphaFoldDB" id="A0A653BWC5"/>
<gene>
    <name evidence="4" type="ORF">CALMAC_LOCUS4170</name>
</gene>
<evidence type="ECO:0000313" key="4">
    <source>
        <dbReference type="EMBL" id="VEN39770.1"/>
    </source>
</evidence>
<dbReference type="PANTHER" id="PTHR15670">
    <property type="entry name" value="RHO GTPASE ACTIVATING PROTEIN 11A"/>
    <property type="match status" value="1"/>
</dbReference>
<dbReference type="GO" id="GO:0005096">
    <property type="term" value="F:GTPase activator activity"/>
    <property type="evidence" value="ECO:0007669"/>
    <property type="project" value="TreeGrafter"/>
</dbReference>
<evidence type="ECO:0000256" key="1">
    <source>
        <dbReference type="SAM" id="Coils"/>
    </source>
</evidence>
<accession>A0A653BWC5</accession>
<dbReference type="InterPro" id="IPR000198">
    <property type="entry name" value="RhoGAP_dom"/>
</dbReference>
<keyword evidence="1" id="KW-0175">Coiled coil</keyword>
<dbReference type="EMBL" id="CAACVG010005941">
    <property type="protein sequence ID" value="VEN39770.1"/>
    <property type="molecule type" value="Genomic_DNA"/>
</dbReference>
<feature type="region of interest" description="Disordered" evidence="2">
    <location>
        <begin position="492"/>
        <end position="572"/>
    </location>
</feature>
<dbReference type="SMART" id="SM00324">
    <property type="entry name" value="RhoGAP"/>
    <property type="match status" value="1"/>
</dbReference>
<evidence type="ECO:0000256" key="2">
    <source>
        <dbReference type="SAM" id="MobiDB-lite"/>
    </source>
</evidence>